<evidence type="ECO:0000256" key="2">
    <source>
        <dbReference type="ARBA" id="ARBA00023136"/>
    </source>
</evidence>
<dbReference type="PROSITE" id="PS50835">
    <property type="entry name" value="IG_LIKE"/>
    <property type="match status" value="3"/>
</dbReference>
<dbReference type="AlphaFoldDB" id="A0A7M7LL08"/>
<reference evidence="8" key="2">
    <citation type="submission" date="2021-01" db="UniProtKB">
        <authorList>
            <consortium name="EnsemblMetazoa"/>
        </authorList>
    </citation>
    <scope>IDENTIFICATION</scope>
</reference>
<evidence type="ECO:0000256" key="4">
    <source>
        <dbReference type="ARBA" id="ARBA00023180"/>
    </source>
</evidence>
<evidence type="ECO:0000256" key="3">
    <source>
        <dbReference type="ARBA" id="ARBA00023157"/>
    </source>
</evidence>
<sequence>MTSQILLSFLLHVYLGSNFVTSQYMQQPTVITVSPQGGIEGPPGREYEIKCRASWYRTPPEVEWTFNGRRIFDGNKYVIDIEQTQLEDATISSLFIQNARPMDSGRYGCRMQAPAFGLASTTFKVFPQPILMPSPHQVIDRDANMTLRCPARGNFGGNLFWIKDNIVIGGQAGVYDPNRDRIPDYWVVDNERMVIINANIQNAGVYRCQYRYFFHGRHQNVAEIINVNSPVELVTAPLIRWQELPNGGPLRLECKARGFPRPRIAWTYSNFTFESGGYMDKNVSIVTSPQSQTIVTSVLSVRHMPDKFNVARFNCSGQNSVSRASKLIMVVNMGTSGQVPNRGPNTGTSTGAACVGTSSSLILVAFGTSCILIKSLWDTR</sequence>
<feature type="signal peptide" evidence="6">
    <location>
        <begin position="1"/>
        <end position="22"/>
    </location>
</feature>
<keyword evidence="9" id="KW-1185">Reference proteome</keyword>
<organism evidence="8 9">
    <name type="scientific">Strongylocentrotus purpuratus</name>
    <name type="common">Purple sea urchin</name>
    <dbReference type="NCBI Taxonomy" id="7668"/>
    <lineage>
        <taxon>Eukaryota</taxon>
        <taxon>Metazoa</taxon>
        <taxon>Echinodermata</taxon>
        <taxon>Eleutherozoa</taxon>
        <taxon>Echinozoa</taxon>
        <taxon>Echinoidea</taxon>
        <taxon>Euechinoidea</taxon>
        <taxon>Echinacea</taxon>
        <taxon>Camarodonta</taxon>
        <taxon>Echinidea</taxon>
        <taxon>Strongylocentrotidae</taxon>
        <taxon>Strongylocentrotus</taxon>
    </lineage>
</organism>
<dbReference type="SMART" id="SM00409">
    <property type="entry name" value="IG"/>
    <property type="match status" value="2"/>
</dbReference>
<keyword evidence="3" id="KW-1015">Disulfide bond</keyword>
<dbReference type="RefSeq" id="XP_001198520.2">
    <property type="nucleotide sequence ID" value="XM_001198520.4"/>
</dbReference>
<evidence type="ECO:0000313" key="8">
    <source>
        <dbReference type="EnsemblMetazoa" id="XP_001198520"/>
    </source>
</evidence>
<accession>A0A7M7LL08</accession>
<keyword evidence="2" id="KW-0472">Membrane</keyword>
<dbReference type="InterPro" id="IPR007110">
    <property type="entry name" value="Ig-like_dom"/>
</dbReference>
<evidence type="ECO:0000256" key="5">
    <source>
        <dbReference type="ARBA" id="ARBA00023319"/>
    </source>
</evidence>
<proteinExistence type="predicted"/>
<comment type="subcellular location">
    <subcellularLocation>
        <location evidence="1">Membrane</location>
        <topology evidence="1">Single-pass type I membrane protein</topology>
    </subcellularLocation>
</comment>
<dbReference type="EnsemblMetazoa" id="XM_001198520">
    <property type="protein sequence ID" value="XP_001198520"/>
    <property type="gene ID" value="LOC762776"/>
</dbReference>
<dbReference type="KEGG" id="spu:762776"/>
<dbReference type="Gene3D" id="2.60.40.10">
    <property type="entry name" value="Immunoglobulins"/>
    <property type="match status" value="3"/>
</dbReference>
<dbReference type="GeneID" id="762776"/>
<keyword evidence="5" id="KW-0393">Immunoglobulin domain</keyword>
<evidence type="ECO:0000259" key="7">
    <source>
        <dbReference type="PROSITE" id="PS50835"/>
    </source>
</evidence>
<dbReference type="InterPro" id="IPR036179">
    <property type="entry name" value="Ig-like_dom_sf"/>
</dbReference>
<dbReference type="OMA" id="QCIVEGF"/>
<dbReference type="InParanoid" id="A0A7M7LL08"/>
<dbReference type="OrthoDB" id="190835at2759"/>
<dbReference type="Proteomes" id="UP000007110">
    <property type="component" value="Unassembled WGS sequence"/>
</dbReference>
<feature type="chain" id="PRO_5029824949" description="Ig-like domain-containing protein" evidence="6">
    <location>
        <begin position="23"/>
        <end position="380"/>
    </location>
</feature>
<dbReference type="PANTHER" id="PTHR11640">
    <property type="entry name" value="NEPHRIN"/>
    <property type="match status" value="1"/>
</dbReference>
<evidence type="ECO:0000256" key="6">
    <source>
        <dbReference type="SAM" id="SignalP"/>
    </source>
</evidence>
<dbReference type="InterPro" id="IPR003598">
    <property type="entry name" value="Ig_sub2"/>
</dbReference>
<dbReference type="SUPFAM" id="SSF48726">
    <property type="entry name" value="Immunoglobulin"/>
    <property type="match status" value="3"/>
</dbReference>
<evidence type="ECO:0000313" key="9">
    <source>
        <dbReference type="Proteomes" id="UP000007110"/>
    </source>
</evidence>
<reference evidence="9" key="1">
    <citation type="submission" date="2015-02" db="EMBL/GenBank/DDBJ databases">
        <title>Genome sequencing for Strongylocentrotus purpuratus.</title>
        <authorList>
            <person name="Murali S."/>
            <person name="Liu Y."/>
            <person name="Vee V."/>
            <person name="English A."/>
            <person name="Wang M."/>
            <person name="Skinner E."/>
            <person name="Han Y."/>
            <person name="Muzny D.M."/>
            <person name="Worley K.C."/>
            <person name="Gibbs R.A."/>
        </authorList>
    </citation>
    <scope>NUCLEOTIDE SEQUENCE</scope>
</reference>
<feature type="domain" description="Ig-like" evidence="7">
    <location>
        <begin position="28"/>
        <end position="126"/>
    </location>
</feature>
<evidence type="ECO:0000256" key="1">
    <source>
        <dbReference type="ARBA" id="ARBA00004479"/>
    </source>
</evidence>
<keyword evidence="6" id="KW-0732">Signal</keyword>
<name>A0A7M7LL08_STRPU</name>
<dbReference type="Pfam" id="PF13927">
    <property type="entry name" value="Ig_3"/>
    <property type="match status" value="1"/>
</dbReference>
<dbReference type="PANTHER" id="PTHR11640:SF158">
    <property type="entry name" value="V-SET AND IMMUNOGLOBULIN DOMAIN-CONTAINING PROTEIN 10-LIKE 2"/>
    <property type="match status" value="1"/>
</dbReference>
<dbReference type="GO" id="GO:0016020">
    <property type="term" value="C:membrane"/>
    <property type="evidence" value="ECO:0007669"/>
    <property type="project" value="UniProtKB-SubCell"/>
</dbReference>
<dbReference type="CDD" id="cd00096">
    <property type="entry name" value="Ig"/>
    <property type="match status" value="1"/>
</dbReference>
<feature type="domain" description="Ig-like" evidence="7">
    <location>
        <begin position="127"/>
        <end position="228"/>
    </location>
</feature>
<dbReference type="InterPro" id="IPR003599">
    <property type="entry name" value="Ig_sub"/>
</dbReference>
<dbReference type="InterPro" id="IPR051275">
    <property type="entry name" value="Cell_adhesion_signaling"/>
</dbReference>
<dbReference type="Pfam" id="PF13895">
    <property type="entry name" value="Ig_2"/>
    <property type="match status" value="1"/>
</dbReference>
<dbReference type="InterPro" id="IPR013783">
    <property type="entry name" value="Ig-like_fold"/>
</dbReference>
<keyword evidence="4" id="KW-0325">Glycoprotein</keyword>
<feature type="domain" description="Ig-like" evidence="7">
    <location>
        <begin position="230"/>
        <end position="328"/>
    </location>
</feature>
<dbReference type="SMART" id="SM00408">
    <property type="entry name" value="IGc2"/>
    <property type="match status" value="3"/>
</dbReference>
<protein>
    <recommendedName>
        <fullName evidence="7">Ig-like domain-containing protein</fullName>
    </recommendedName>
</protein>